<feature type="transmembrane region" description="Helical" evidence="8">
    <location>
        <begin position="282"/>
        <end position="303"/>
    </location>
</feature>
<dbReference type="Gramene" id="OIV94069">
    <property type="protein sequence ID" value="OIV94069"/>
    <property type="gene ID" value="TanjilG_05449"/>
</dbReference>
<keyword evidence="3 8" id="KW-0812">Transmembrane</keyword>
<dbReference type="GO" id="GO:0016020">
    <property type="term" value="C:membrane"/>
    <property type="evidence" value="ECO:0007669"/>
    <property type="project" value="UniProtKB-SubCell"/>
</dbReference>
<evidence type="ECO:0000259" key="10">
    <source>
        <dbReference type="Pfam" id="PF00892"/>
    </source>
</evidence>
<dbReference type="InterPro" id="IPR006846">
    <property type="entry name" value="Ribosomal_eS30"/>
</dbReference>
<keyword evidence="7" id="KW-0687">Ribonucleoprotein</keyword>
<comment type="similarity">
    <text evidence="2 8">Belongs to the drug/metabolite transporter (DMT) superfamily. Plant drug/metabolite exporter (P-DME) (TC 2.A.7.4) family.</text>
</comment>
<dbReference type="Proteomes" id="UP000188354">
    <property type="component" value="Chromosome LG17"/>
</dbReference>
<feature type="domain" description="EamA" evidence="10">
    <location>
        <begin position="15"/>
        <end position="153"/>
    </location>
</feature>
<evidence type="ECO:0000256" key="8">
    <source>
        <dbReference type="RuleBase" id="RU363077"/>
    </source>
</evidence>
<feature type="transmembrane region" description="Helical" evidence="8">
    <location>
        <begin position="74"/>
        <end position="94"/>
    </location>
</feature>
<dbReference type="PANTHER" id="PTHR31218">
    <property type="entry name" value="WAT1-RELATED PROTEIN"/>
    <property type="match status" value="1"/>
</dbReference>
<evidence type="ECO:0000256" key="1">
    <source>
        <dbReference type="ARBA" id="ARBA00004141"/>
    </source>
</evidence>
<dbReference type="InterPro" id="IPR030184">
    <property type="entry name" value="WAT1-related"/>
</dbReference>
<evidence type="ECO:0000256" key="4">
    <source>
        <dbReference type="ARBA" id="ARBA00022980"/>
    </source>
</evidence>
<feature type="transmembrane region" description="Helical" evidence="8">
    <location>
        <begin position="106"/>
        <end position="125"/>
    </location>
</feature>
<accession>A0A4P1QSQ7</accession>
<evidence type="ECO:0000256" key="5">
    <source>
        <dbReference type="ARBA" id="ARBA00022989"/>
    </source>
</evidence>
<keyword evidence="4" id="KW-0689">Ribosomal protein</keyword>
<evidence type="ECO:0000256" key="7">
    <source>
        <dbReference type="ARBA" id="ARBA00023274"/>
    </source>
</evidence>
<gene>
    <name evidence="11" type="ORF">TanjilG_05449</name>
</gene>
<feature type="transmembrane region" description="Helical" evidence="8">
    <location>
        <begin position="185"/>
        <end position="205"/>
    </location>
</feature>
<dbReference type="EMBL" id="CM007377">
    <property type="protein sequence ID" value="OIV94069.1"/>
    <property type="molecule type" value="Genomic_DNA"/>
</dbReference>
<evidence type="ECO:0000313" key="12">
    <source>
        <dbReference type="Proteomes" id="UP000188354"/>
    </source>
</evidence>
<evidence type="ECO:0000256" key="6">
    <source>
        <dbReference type="ARBA" id="ARBA00023136"/>
    </source>
</evidence>
<reference evidence="11 12" key="1">
    <citation type="journal article" date="2017" name="Plant Biotechnol. J.">
        <title>A comprehensive draft genome sequence for lupin (Lupinus angustifolius), an emerging health food: insights into plant-microbe interactions and legume evolution.</title>
        <authorList>
            <person name="Hane J.K."/>
            <person name="Ming Y."/>
            <person name="Kamphuis L.G."/>
            <person name="Nelson M.N."/>
            <person name="Garg G."/>
            <person name="Atkins C.A."/>
            <person name="Bayer P.E."/>
            <person name="Bravo A."/>
            <person name="Bringans S."/>
            <person name="Cannon S."/>
            <person name="Edwards D."/>
            <person name="Foley R."/>
            <person name="Gao L.L."/>
            <person name="Harrison M.J."/>
            <person name="Huang W."/>
            <person name="Hurgobin B."/>
            <person name="Li S."/>
            <person name="Liu C.W."/>
            <person name="McGrath A."/>
            <person name="Morahan G."/>
            <person name="Murray J."/>
            <person name="Weller J."/>
            <person name="Jian J."/>
            <person name="Singh K.B."/>
        </authorList>
    </citation>
    <scope>NUCLEOTIDE SEQUENCE [LARGE SCALE GENOMIC DNA]</scope>
    <source>
        <strain evidence="12">cv. Tanjil</strain>
        <tissue evidence="11">Whole plant</tissue>
    </source>
</reference>
<evidence type="ECO:0000256" key="9">
    <source>
        <dbReference type="SAM" id="MobiDB-lite"/>
    </source>
</evidence>
<dbReference type="AlphaFoldDB" id="A0A4P1QSQ7"/>
<evidence type="ECO:0000313" key="11">
    <source>
        <dbReference type="EMBL" id="OIV94069.1"/>
    </source>
</evidence>
<feature type="transmembrane region" description="Helical" evidence="8">
    <location>
        <begin position="137"/>
        <end position="160"/>
    </location>
</feature>
<organism evidence="11 12">
    <name type="scientific">Lupinus angustifolius</name>
    <name type="common">Narrow-leaved blue lupine</name>
    <dbReference type="NCBI Taxonomy" id="3871"/>
    <lineage>
        <taxon>Eukaryota</taxon>
        <taxon>Viridiplantae</taxon>
        <taxon>Streptophyta</taxon>
        <taxon>Embryophyta</taxon>
        <taxon>Tracheophyta</taxon>
        <taxon>Spermatophyta</taxon>
        <taxon>Magnoliopsida</taxon>
        <taxon>eudicotyledons</taxon>
        <taxon>Gunneridae</taxon>
        <taxon>Pentapetalae</taxon>
        <taxon>rosids</taxon>
        <taxon>fabids</taxon>
        <taxon>Fabales</taxon>
        <taxon>Fabaceae</taxon>
        <taxon>Papilionoideae</taxon>
        <taxon>50 kb inversion clade</taxon>
        <taxon>genistoids sensu lato</taxon>
        <taxon>core genistoids</taxon>
        <taxon>Genisteae</taxon>
        <taxon>Lupinus</taxon>
    </lineage>
</organism>
<protein>
    <recommendedName>
        <fullName evidence="8">WAT1-related protein</fullName>
    </recommendedName>
</protein>
<dbReference type="GO" id="GO:0006412">
    <property type="term" value="P:translation"/>
    <property type="evidence" value="ECO:0007669"/>
    <property type="project" value="InterPro"/>
</dbReference>
<dbReference type="InterPro" id="IPR000620">
    <property type="entry name" value="EamA_dom"/>
</dbReference>
<dbReference type="STRING" id="3871.A0A4P1QSQ7"/>
<comment type="subcellular location">
    <subcellularLocation>
        <location evidence="1 8">Membrane</location>
        <topology evidence="1 8">Multi-pass membrane protein</topology>
    </subcellularLocation>
</comment>
<name>A0A4P1QSQ7_LUPAN</name>
<keyword evidence="6 8" id="KW-0472">Membrane</keyword>
<feature type="transmembrane region" description="Helical" evidence="8">
    <location>
        <begin position="254"/>
        <end position="275"/>
    </location>
</feature>
<proteinExistence type="inferred from homology"/>
<feature type="domain" description="EamA" evidence="10">
    <location>
        <begin position="187"/>
        <end position="326"/>
    </location>
</feature>
<dbReference type="InterPro" id="IPR037185">
    <property type="entry name" value="EmrE-like"/>
</dbReference>
<feature type="transmembrane region" description="Helical" evidence="8">
    <location>
        <begin position="39"/>
        <end position="62"/>
    </location>
</feature>
<feature type="transmembrane region" description="Helical" evidence="8">
    <location>
        <begin position="12"/>
        <end position="33"/>
    </location>
</feature>
<sequence length="402" mass="43464">MEGGMVEDVSFIGGLIGVQFVYAGNAVLLSYLMSLGLNSLTIVIFSSLATFLILLPVAFYYERSVWPMKFSLKLFIQILLLSFGGVTLLQSLFLKGINLTSPSMGTAMPNLAPGLIFVIAWTFRLEKVDLSCTYSKVKVIGTLLCVLGALTMSIMSSLSISAPNKEATVQLVSSPPPDVLLDRQKIIGCLYLLAAVFMLSSNIVLQAFTLGDFPAPVSLCAITSLFGAFMTAATQLIQDHEFKTSWSLVSVKDLIAYSLLAGTVNGICLSFNGWALKKRGPVLVSMFSPIGTVCSVIFSYVTFGDTINIGSFGGMILMFTGLYFVLWAKGKEGYANGDGLDSKVHGSLARAGKVRGQTPKVAKQDKKKKPRGRAHKRMQYNRRFVTAVVGFGKKRGPNSSEK</sequence>
<dbReference type="GO" id="GO:1990904">
    <property type="term" value="C:ribonucleoprotein complex"/>
    <property type="evidence" value="ECO:0007669"/>
    <property type="project" value="UniProtKB-KW"/>
</dbReference>
<evidence type="ECO:0000256" key="3">
    <source>
        <dbReference type="ARBA" id="ARBA00022692"/>
    </source>
</evidence>
<feature type="transmembrane region" description="Helical" evidence="8">
    <location>
        <begin position="309"/>
        <end position="328"/>
    </location>
</feature>
<dbReference type="GO" id="GO:0005840">
    <property type="term" value="C:ribosome"/>
    <property type="evidence" value="ECO:0007669"/>
    <property type="project" value="UniProtKB-KW"/>
</dbReference>
<dbReference type="GO" id="GO:0022857">
    <property type="term" value="F:transmembrane transporter activity"/>
    <property type="evidence" value="ECO:0007669"/>
    <property type="project" value="InterPro"/>
</dbReference>
<keyword evidence="12" id="KW-1185">Reference proteome</keyword>
<feature type="region of interest" description="Disordered" evidence="9">
    <location>
        <begin position="355"/>
        <end position="378"/>
    </location>
</feature>
<evidence type="ECO:0000256" key="2">
    <source>
        <dbReference type="ARBA" id="ARBA00007635"/>
    </source>
</evidence>
<keyword evidence="5 8" id="KW-1133">Transmembrane helix</keyword>
<dbReference type="SUPFAM" id="SSF103481">
    <property type="entry name" value="Multidrug resistance efflux transporter EmrE"/>
    <property type="match status" value="1"/>
</dbReference>
<feature type="compositionally biased region" description="Basic residues" evidence="9">
    <location>
        <begin position="365"/>
        <end position="378"/>
    </location>
</feature>
<dbReference type="Pfam" id="PF00892">
    <property type="entry name" value="EamA"/>
    <property type="match status" value="2"/>
</dbReference>
<dbReference type="GO" id="GO:0003735">
    <property type="term" value="F:structural constituent of ribosome"/>
    <property type="evidence" value="ECO:0007669"/>
    <property type="project" value="InterPro"/>
</dbReference>
<dbReference type="Pfam" id="PF04758">
    <property type="entry name" value="Ribosomal_S30"/>
    <property type="match status" value="1"/>
</dbReference>